<keyword evidence="2" id="KW-1185">Reference proteome</keyword>
<dbReference type="EMBL" id="CM034398">
    <property type="protein sequence ID" value="KAJ0177117.1"/>
    <property type="molecule type" value="Genomic_DNA"/>
</dbReference>
<comment type="caution">
    <text evidence="1">The sequence shown here is derived from an EMBL/GenBank/DDBJ whole genome shotgun (WGS) entry which is preliminary data.</text>
</comment>
<sequence length="171" mass="20089">MRRVKVSIAQQNHLIKFMKAHPEFAKVRTCSLQGKIDYERQWLQLTRTLNSLGGPIKSVDKWKQTWRDLRYGVKRKANKQKPEDDQDNSRNETDPSESFINVIAVLLDIERERLRIQKKELLRYVRIEECGRKRHIVPTPSNWDMVKEKRDSPIPPALVLVTVGKCVLFIA</sequence>
<evidence type="ECO:0000313" key="2">
    <source>
        <dbReference type="Proteomes" id="UP000824533"/>
    </source>
</evidence>
<proteinExistence type="predicted"/>
<reference evidence="1 2" key="1">
    <citation type="journal article" date="2021" name="Front. Genet.">
        <title>Chromosome-Level Genome Assembly Reveals Significant Gene Expansion in the Toll and IMD Signaling Pathways of Dendrolimus kikuchii.</title>
        <authorList>
            <person name="Zhou J."/>
            <person name="Wu P."/>
            <person name="Xiong Z."/>
            <person name="Liu N."/>
            <person name="Zhao N."/>
            <person name="Ji M."/>
            <person name="Qiu Y."/>
            <person name="Yang B."/>
        </authorList>
    </citation>
    <scope>NUCLEOTIDE SEQUENCE [LARGE SCALE GENOMIC DNA]</scope>
    <source>
        <strain evidence="1">Ann1</strain>
    </source>
</reference>
<accession>A0ACC1D0R3</accession>
<name>A0ACC1D0R3_9NEOP</name>
<dbReference type="Proteomes" id="UP000824533">
    <property type="component" value="Linkage Group LG12"/>
</dbReference>
<organism evidence="1 2">
    <name type="scientific">Dendrolimus kikuchii</name>
    <dbReference type="NCBI Taxonomy" id="765133"/>
    <lineage>
        <taxon>Eukaryota</taxon>
        <taxon>Metazoa</taxon>
        <taxon>Ecdysozoa</taxon>
        <taxon>Arthropoda</taxon>
        <taxon>Hexapoda</taxon>
        <taxon>Insecta</taxon>
        <taxon>Pterygota</taxon>
        <taxon>Neoptera</taxon>
        <taxon>Endopterygota</taxon>
        <taxon>Lepidoptera</taxon>
        <taxon>Glossata</taxon>
        <taxon>Ditrysia</taxon>
        <taxon>Bombycoidea</taxon>
        <taxon>Lasiocampidae</taxon>
        <taxon>Dendrolimus</taxon>
    </lineage>
</organism>
<protein>
    <submittedName>
        <fullName evidence="1">Uncharacterized protein</fullName>
    </submittedName>
</protein>
<evidence type="ECO:0000313" key="1">
    <source>
        <dbReference type="EMBL" id="KAJ0177117.1"/>
    </source>
</evidence>
<gene>
    <name evidence="1" type="ORF">K1T71_007126</name>
</gene>